<dbReference type="HOGENOM" id="CLU_044838_3_1_2"/>
<dbReference type="EMBL" id="CP002838">
    <property type="protein sequence ID" value="AEM39137.1"/>
    <property type="molecule type" value="Genomic_DNA"/>
</dbReference>
<dbReference type="CDD" id="cd00207">
    <property type="entry name" value="fer2"/>
    <property type="match status" value="1"/>
</dbReference>
<dbReference type="GO" id="GO:0006099">
    <property type="term" value="P:tricarboxylic acid cycle"/>
    <property type="evidence" value="ECO:0007669"/>
    <property type="project" value="UniProtKB-KW"/>
</dbReference>
<feature type="domain" description="2Fe-2S ferredoxin-type" evidence="15">
    <location>
        <begin position="7"/>
        <end position="98"/>
    </location>
</feature>
<keyword evidence="11" id="KW-0408">Iron</keyword>
<dbReference type="SUPFAM" id="SSF46548">
    <property type="entry name" value="alpha-helical ferredoxin"/>
    <property type="match status" value="1"/>
</dbReference>
<comment type="cofactor">
    <cofactor evidence="14">
        <name>[2Fe-2S] cluster</name>
        <dbReference type="ChEBI" id="CHEBI:190135"/>
    </cofactor>
</comment>
<dbReference type="NCBIfam" id="TIGR00384">
    <property type="entry name" value="dhsB"/>
    <property type="match status" value="1"/>
</dbReference>
<keyword evidence="13" id="KW-0003">3Fe-4S</keyword>
<evidence type="ECO:0000256" key="5">
    <source>
        <dbReference type="ARBA" id="ARBA00012792"/>
    </source>
</evidence>
<dbReference type="EC" id="1.3.5.1" evidence="5"/>
<keyword evidence="7" id="KW-0816">Tricarboxylic acid cycle</keyword>
<evidence type="ECO:0000259" key="16">
    <source>
        <dbReference type="PROSITE" id="PS51379"/>
    </source>
</evidence>
<dbReference type="InterPro" id="IPR025192">
    <property type="entry name" value="Succ_DH/fum_Rdtase_N"/>
</dbReference>
<evidence type="ECO:0000259" key="15">
    <source>
        <dbReference type="PROSITE" id="PS51085"/>
    </source>
</evidence>
<evidence type="ECO:0000256" key="13">
    <source>
        <dbReference type="ARBA" id="ARBA00023291"/>
    </source>
</evidence>
<evidence type="ECO:0000313" key="18">
    <source>
        <dbReference type="Proteomes" id="UP000001037"/>
    </source>
</evidence>
<keyword evidence="8" id="KW-0001">2Fe-2S</keyword>
<comment type="similarity">
    <text evidence="4">Belongs to the succinate dehydrogenase/fumarate reductase iron-sulfur protein family.</text>
</comment>
<dbReference type="RefSeq" id="WP_014026814.1">
    <property type="nucleotide sequence ID" value="NC_015931.1"/>
</dbReference>
<dbReference type="InterPro" id="IPR036010">
    <property type="entry name" value="2Fe-2S_ferredoxin-like_sf"/>
</dbReference>
<keyword evidence="18" id="KW-1185">Reference proteome</keyword>
<dbReference type="GeneID" id="11138461"/>
<dbReference type="KEGG" id="pfm:Pyrfu_1278"/>
<dbReference type="Proteomes" id="UP000001037">
    <property type="component" value="Chromosome"/>
</dbReference>
<accession>G0EGB2</accession>
<dbReference type="Gene3D" id="1.10.1060.10">
    <property type="entry name" value="Alpha-helical ferredoxin"/>
    <property type="match status" value="1"/>
</dbReference>
<protein>
    <recommendedName>
        <fullName evidence="5">succinate dehydrogenase</fullName>
        <ecNumber evidence="5">1.3.5.1</ecNumber>
    </recommendedName>
</protein>
<evidence type="ECO:0000256" key="1">
    <source>
        <dbReference type="ARBA" id="ARBA00001927"/>
    </source>
</evidence>
<dbReference type="GO" id="GO:0008177">
    <property type="term" value="F:succinate dehydrogenase (quinone) activity"/>
    <property type="evidence" value="ECO:0007669"/>
    <property type="project" value="UniProtKB-EC"/>
</dbReference>
<dbReference type="PROSITE" id="PS00197">
    <property type="entry name" value="2FE2S_FER_1"/>
    <property type="match status" value="1"/>
</dbReference>
<dbReference type="PANTHER" id="PTHR11921:SF29">
    <property type="entry name" value="SUCCINATE DEHYDROGENASE [UBIQUINONE] IRON-SULFUR SUBUNIT, MITOCHONDRIAL"/>
    <property type="match status" value="1"/>
</dbReference>
<dbReference type="InterPro" id="IPR012675">
    <property type="entry name" value="Beta-grasp_dom_sf"/>
</dbReference>
<dbReference type="PROSITE" id="PS00198">
    <property type="entry name" value="4FE4S_FER_1"/>
    <property type="match status" value="2"/>
</dbReference>
<evidence type="ECO:0000256" key="6">
    <source>
        <dbReference type="ARBA" id="ARBA00022485"/>
    </source>
</evidence>
<evidence type="ECO:0000256" key="12">
    <source>
        <dbReference type="ARBA" id="ARBA00023014"/>
    </source>
</evidence>
<evidence type="ECO:0000256" key="10">
    <source>
        <dbReference type="ARBA" id="ARBA00023002"/>
    </source>
</evidence>
<dbReference type="AlphaFoldDB" id="G0EGB2"/>
<dbReference type="InterPro" id="IPR017900">
    <property type="entry name" value="4Fe4S_Fe_S_CS"/>
</dbReference>
<dbReference type="FunCoup" id="G0EGB2">
    <property type="interactions" value="169"/>
</dbReference>
<feature type="domain" description="4Fe-4S ferredoxin-type" evidence="16">
    <location>
        <begin position="143"/>
        <end position="174"/>
    </location>
</feature>
<dbReference type="InterPro" id="IPR004489">
    <property type="entry name" value="Succ_DH/fum_Rdtase_Fe-S"/>
</dbReference>
<dbReference type="SUPFAM" id="SSF54292">
    <property type="entry name" value="2Fe-2S ferredoxin-like"/>
    <property type="match status" value="1"/>
</dbReference>
<dbReference type="Gene3D" id="3.10.20.30">
    <property type="match status" value="1"/>
</dbReference>
<comment type="cofactor">
    <cofactor evidence="1">
        <name>[3Fe-4S] cluster</name>
        <dbReference type="ChEBI" id="CHEBI:21137"/>
    </cofactor>
</comment>
<name>G0EGB2_PYRF1</name>
<sequence>MSAPTKRRVVIRVKRFDPDTGRIWWQEYEVEVDRYQSLATVLQRIREEVDPTLAFQAGCRFGVCGACAVKVNGIPRLACQTLVLNEAGDEGVVTVEPLDFFPVVRDLVVDRRFIDGAFRKARAWLEPGPEPLEDGFRIEPALQKKLWKLDKCIVCGVCFSVCPLLDAGLDYPGPAAIAKLVRFSMDPRDALRDARLEDASEWIWRCLRCGLCALHCPYSIQTPGAVAEARRRLIEKRVGRPSDIRHVEAIVESVKRLGRMNEKRVFIETAGFARALREAIVLARKVGLPRPPERVSGEVLELLRGDEA</sequence>
<evidence type="ECO:0000256" key="7">
    <source>
        <dbReference type="ARBA" id="ARBA00022532"/>
    </source>
</evidence>
<dbReference type="InParanoid" id="G0EGB2"/>
<dbReference type="GO" id="GO:0051538">
    <property type="term" value="F:3 iron, 4 sulfur cluster binding"/>
    <property type="evidence" value="ECO:0007669"/>
    <property type="project" value="UniProtKB-KW"/>
</dbReference>
<comment type="cofactor">
    <cofactor evidence="2">
        <name>[4Fe-4S] cluster</name>
        <dbReference type="ChEBI" id="CHEBI:49883"/>
    </cofactor>
</comment>
<reference evidence="17 18" key="1">
    <citation type="journal article" date="2011" name="Stand. Genomic Sci.">
        <title>Complete genome sequence of the hyperthermophilic chemolithoautotroph Pyrolobus fumarii type strain (1A).</title>
        <authorList>
            <person name="Anderson I."/>
            <person name="Goker M."/>
            <person name="Nolan M."/>
            <person name="Lucas S."/>
            <person name="Hammon N."/>
            <person name="Deshpande S."/>
            <person name="Cheng J.F."/>
            <person name="Tapia R."/>
            <person name="Han C."/>
            <person name="Goodwin L."/>
            <person name="Pitluck S."/>
            <person name="Huntemann M."/>
            <person name="Liolios K."/>
            <person name="Ivanova N."/>
            <person name="Pagani I."/>
            <person name="Mavromatis K."/>
            <person name="Ovchinikova G."/>
            <person name="Pati A."/>
            <person name="Chen A."/>
            <person name="Palaniappan K."/>
            <person name="Land M."/>
            <person name="Hauser L."/>
            <person name="Brambilla E.M."/>
            <person name="Huber H."/>
            <person name="Yasawong M."/>
            <person name="Rohde M."/>
            <person name="Spring S."/>
            <person name="Abt B."/>
            <person name="Sikorski J."/>
            <person name="Wirth R."/>
            <person name="Detter J.C."/>
            <person name="Woyke T."/>
            <person name="Bristow J."/>
            <person name="Eisen J.A."/>
            <person name="Markowitz V."/>
            <person name="Hugenholtz P."/>
            <person name="Kyrpides N.C."/>
            <person name="Klenk H.P."/>
            <person name="Lapidus A."/>
        </authorList>
    </citation>
    <scope>NUCLEOTIDE SEQUENCE [LARGE SCALE GENOMIC DNA]</scope>
    <source>
        <strain evidence="18">DSM 11204 / 1A</strain>
    </source>
</reference>
<evidence type="ECO:0000256" key="2">
    <source>
        <dbReference type="ARBA" id="ARBA00001966"/>
    </source>
</evidence>
<dbReference type="PROSITE" id="PS51379">
    <property type="entry name" value="4FE4S_FER_2"/>
    <property type="match status" value="1"/>
</dbReference>
<dbReference type="PANTHER" id="PTHR11921">
    <property type="entry name" value="SUCCINATE DEHYDROGENASE IRON-SULFUR PROTEIN"/>
    <property type="match status" value="1"/>
</dbReference>
<dbReference type="STRING" id="694429.Pyrfu_1278"/>
<evidence type="ECO:0000256" key="4">
    <source>
        <dbReference type="ARBA" id="ARBA00009433"/>
    </source>
</evidence>
<organism evidence="17 18">
    <name type="scientific">Pyrolobus fumarii (strain DSM 11204 / 1A)</name>
    <dbReference type="NCBI Taxonomy" id="694429"/>
    <lineage>
        <taxon>Archaea</taxon>
        <taxon>Thermoproteota</taxon>
        <taxon>Thermoprotei</taxon>
        <taxon>Desulfurococcales</taxon>
        <taxon>Pyrodictiaceae</taxon>
        <taxon>Pyrolobus</taxon>
    </lineage>
</organism>
<dbReference type="GO" id="GO:0051539">
    <property type="term" value="F:4 iron, 4 sulfur cluster binding"/>
    <property type="evidence" value="ECO:0007669"/>
    <property type="project" value="UniProtKB-KW"/>
</dbReference>
<keyword evidence="6" id="KW-0004">4Fe-4S</keyword>
<evidence type="ECO:0000256" key="11">
    <source>
        <dbReference type="ARBA" id="ARBA00023004"/>
    </source>
</evidence>
<dbReference type="Pfam" id="PF13183">
    <property type="entry name" value="Fer4_8"/>
    <property type="match status" value="1"/>
</dbReference>
<keyword evidence="10" id="KW-0560">Oxidoreductase</keyword>
<evidence type="ECO:0000256" key="8">
    <source>
        <dbReference type="ARBA" id="ARBA00022714"/>
    </source>
</evidence>
<evidence type="ECO:0000313" key="17">
    <source>
        <dbReference type="EMBL" id="AEM39137.1"/>
    </source>
</evidence>
<evidence type="ECO:0000256" key="14">
    <source>
        <dbReference type="ARBA" id="ARBA00034078"/>
    </source>
</evidence>
<dbReference type="OrthoDB" id="144910at2157"/>
<keyword evidence="9" id="KW-0479">Metal-binding</keyword>
<evidence type="ECO:0000256" key="3">
    <source>
        <dbReference type="ARBA" id="ARBA00005163"/>
    </source>
</evidence>
<dbReference type="GO" id="GO:0046872">
    <property type="term" value="F:metal ion binding"/>
    <property type="evidence" value="ECO:0007669"/>
    <property type="project" value="UniProtKB-KW"/>
</dbReference>
<dbReference type="eggNOG" id="arCOG00962">
    <property type="taxonomic scope" value="Archaea"/>
</dbReference>
<dbReference type="GO" id="GO:0051537">
    <property type="term" value="F:2 iron, 2 sulfur cluster binding"/>
    <property type="evidence" value="ECO:0007669"/>
    <property type="project" value="UniProtKB-KW"/>
</dbReference>
<proteinExistence type="inferred from homology"/>
<dbReference type="InterPro" id="IPR050573">
    <property type="entry name" value="SDH/FRD_Iron-Sulfur"/>
</dbReference>
<dbReference type="InterPro" id="IPR009051">
    <property type="entry name" value="Helical_ferredxn"/>
</dbReference>
<gene>
    <name evidence="17" type="ordered locus">Pyrfu_1278</name>
</gene>
<dbReference type="Pfam" id="PF13085">
    <property type="entry name" value="Fer2_3"/>
    <property type="match status" value="1"/>
</dbReference>
<dbReference type="GO" id="GO:0009055">
    <property type="term" value="F:electron transfer activity"/>
    <property type="evidence" value="ECO:0007669"/>
    <property type="project" value="InterPro"/>
</dbReference>
<dbReference type="InterPro" id="IPR017896">
    <property type="entry name" value="4Fe4S_Fe-S-bd"/>
</dbReference>
<comment type="pathway">
    <text evidence="3">Carbohydrate metabolism; tricarboxylic acid cycle.</text>
</comment>
<dbReference type="InterPro" id="IPR006058">
    <property type="entry name" value="2Fe2S_fd_BS"/>
</dbReference>
<dbReference type="GO" id="GO:0022904">
    <property type="term" value="P:respiratory electron transport chain"/>
    <property type="evidence" value="ECO:0007669"/>
    <property type="project" value="TreeGrafter"/>
</dbReference>
<evidence type="ECO:0000256" key="9">
    <source>
        <dbReference type="ARBA" id="ARBA00022723"/>
    </source>
</evidence>
<keyword evidence="12" id="KW-0411">Iron-sulfur</keyword>
<dbReference type="InterPro" id="IPR001041">
    <property type="entry name" value="2Fe-2S_ferredoxin-type"/>
</dbReference>
<dbReference type="PROSITE" id="PS51085">
    <property type="entry name" value="2FE2S_FER_2"/>
    <property type="match status" value="1"/>
</dbReference>